<dbReference type="Pfam" id="PF01546">
    <property type="entry name" value="Peptidase_M20"/>
    <property type="match status" value="1"/>
</dbReference>
<dbReference type="Gene3D" id="3.40.630.10">
    <property type="entry name" value="Zn peptidases"/>
    <property type="match status" value="1"/>
</dbReference>
<dbReference type="SUPFAM" id="SSF53187">
    <property type="entry name" value="Zn-dependent exopeptidases"/>
    <property type="match status" value="1"/>
</dbReference>
<feature type="signal peptide" evidence="2">
    <location>
        <begin position="1"/>
        <end position="16"/>
    </location>
</feature>
<organism evidence="4 5">
    <name type="scientific">Neolewinella aurantiaca</name>
    <dbReference type="NCBI Taxonomy" id="2602767"/>
    <lineage>
        <taxon>Bacteria</taxon>
        <taxon>Pseudomonadati</taxon>
        <taxon>Bacteroidota</taxon>
        <taxon>Saprospiria</taxon>
        <taxon>Saprospirales</taxon>
        <taxon>Lewinellaceae</taxon>
        <taxon>Neolewinella</taxon>
    </lineage>
</organism>
<gene>
    <name evidence="4" type="ORF">FUA23_07705</name>
</gene>
<dbReference type="AlphaFoldDB" id="A0A5C7FUW2"/>
<proteinExistence type="predicted"/>
<dbReference type="InterPro" id="IPR017145">
    <property type="entry name" value="Aminobenzoyl-glu_utiliz_pB"/>
</dbReference>
<dbReference type="EMBL" id="VOXD01000009">
    <property type="protein sequence ID" value="TXF90117.1"/>
    <property type="molecule type" value="Genomic_DNA"/>
</dbReference>
<comment type="caution">
    <text evidence="4">The sequence shown here is derived from an EMBL/GenBank/DDBJ whole genome shotgun (WGS) entry which is preliminary data.</text>
</comment>
<feature type="chain" id="PRO_5022830608" evidence="2">
    <location>
        <begin position="17"/>
        <end position="474"/>
    </location>
</feature>
<sequence>MRYLTFLLFFPAFCFAQSGSETILQQLDDRTPHYAKVAQQIWELAELGYQETKSTALLQEELRSEGFTIEAGVAEIPTAFVASYGSGKPIIGVLAEFDALPGVSQAAVPEKQARDGSNNGHACGHHLFGTASVASAIALKDWLKANKGSGTIRLYGTPAEEGGAGKVYMVRAGLFDDVDAVLNWHPSDHNGATAGSTLSNKSAKFRFYGVASHAAAAPEVGRSALDGVEAMNHMVNMMREHVPETSRIHYVITSGGEAPNVVPAYAEVFYYVRHPQMQDVRDIFNRIVKAAEGAALGTGTTMEYEVIHGSFNLMPNETLTRMVHEKLELVGGVTYTAEEKAFAETLSETLPDSKRKPITTAELVAPFSAPEKPYPASTDVGDVSWTVPTTALRTATWVPGTSPHSWQAVACGGTSIATKGMMLAAKTMTLAGVEMFSSPKLLADAKAELERRRGPGFKYEALLGGRKPALDYRE</sequence>
<accession>A0A5C7FUW2</accession>
<dbReference type="Gene3D" id="3.30.70.360">
    <property type="match status" value="1"/>
</dbReference>
<dbReference type="FunFam" id="3.30.70.360:FF:000004">
    <property type="entry name" value="Peptidase M20 domain-containing protein 2"/>
    <property type="match status" value="1"/>
</dbReference>
<keyword evidence="2" id="KW-0732">Signal</keyword>
<dbReference type="Pfam" id="PF07687">
    <property type="entry name" value="M20_dimer"/>
    <property type="match status" value="1"/>
</dbReference>
<dbReference type="SUPFAM" id="SSF55031">
    <property type="entry name" value="Bacterial exopeptidase dimerisation domain"/>
    <property type="match status" value="1"/>
</dbReference>
<dbReference type="GO" id="GO:0016805">
    <property type="term" value="F:dipeptidase activity"/>
    <property type="evidence" value="ECO:0007669"/>
    <property type="project" value="TreeGrafter"/>
</dbReference>
<dbReference type="PIRSF" id="PIRSF037227">
    <property type="entry name" value="Aminobenzoyl-glu_utiliz_pB"/>
    <property type="match status" value="1"/>
</dbReference>
<name>A0A5C7FUW2_9BACT</name>
<evidence type="ECO:0000256" key="2">
    <source>
        <dbReference type="SAM" id="SignalP"/>
    </source>
</evidence>
<dbReference type="NCBIfam" id="TIGR01891">
    <property type="entry name" value="amidohydrolases"/>
    <property type="match status" value="1"/>
</dbReference>
<keyword evidence="1 4" id="KW-0378">Hydrolase</keyword>
<dbReference type="GO" id="GO:0046657">
    <property type="term" value="P:folic acid catabolic process"/>
    <property type="evidence" value="ECO:0007669"/>
    <property type="project" value="TreeGrafter"/>
</dbReference>
<dbReference type="InterPro" id="IPR017439">
    <property type="entry name" value="Amidohydrolase"/>
</dbReference>
<evidence type="ECO:0000313" key="4">
    <source>
        <dbReference type="EMBL" id="TXF90117.1"/>
    </source>
</evidence>
<dbReference type="RefSeq" id="WP_147930156.1">
    <property type="nucleotide sequence ID" value="NZ_VOXD01000009.1"/>
</dbReference>
<dbReference type="OrthoDB" id="9781032at2"/>
<evidence type="ECO:0000259" key="3">
    <source>
        <dbReference type="Pfam" id="PF07687"/>
    </source>
</evidence>
<keyword evidence="5" id="KW-1185">Reference proteome</keyword>
<dbReference type="PANTHER" id="PTHR30575">
    <property type="entry name" value="PEPTIDASE M20"/>
    <property type="match status" value="1"/>
</dbReference>
<dbReference type="InterPro" id="IPR002933">
    <property type="entry name" value="Peptidase_M20"/>
</dbReference>
<feature type="domain" description="Peptidase M20 dimerisation" evidence="3">
    <location>
        <begin position="201"/>
        <end position="294"/>
    </location>
</feature>
<protein>
    <submittedName>
        <fullName evidence="4">Amidohydrolase</fullName>
    </submittedName>
</protein>
<dbReference type="Proteomes" id="UP000321907">
    <property type="component" value="Unassembled WGS sequence"/>
</dbReference>
<dbReference type="GO" id="GO:0005737">
    <property type="term" value="C:cytoplasm"/>
    <property type="evidence" value="ECO:0007669"/>
    <property type="project" value="TreeGrafter"/>
</dbReference>
<evidence type="ECO:0000256" key="1">
    <source>
        <dbReference type="ARBA" id="ARBA00022801"/>
    </source>
</evidence>
<dbReference type="InterPro" id="IPR011650">
    <property type="entry name" value="Peptidase_M20_dimer"/>
</dbReference>
<dbReference type="GO" id="GO:0071713">
    <property type="term" value="F:para-aminobenzoyl-glutamate hydrolase activity"/>
    <property type="evidence" value="ECO:0007669"/>
    <property type="project" value="TreeGrafter"/>
</dbReference>
<dbReference type="InterPro" id="IPR036264">
    <property type="entry name" value="Bact_exopeptidase_dim_dom"/>
</dbReference>
<reference evidence="4 5" key="1">
    <citation type="submission" date="2019-08" db="EMBL/GenBank/DDBJ databases">
        <title>Lewinella sp. strain SSH13 Genome sequencing and assembly.</title>
        <authorList>
            <person name="Kim I."/>
        </authorList>
    </citation>
    <scope>NUCLEOTIDE SEQUENCE [LARGE SCALE GENOMIC DNA]</scope>
    <source>
        <strain evidence="4 5">SSH13</strain>
    </source>
</reference>
<dbReference type="PANTHER" id="PTHR30575:SF0">
    <property type="entry name" value="XAA-ARG DIPEPTIDASE"/>
    <property type="match status" value="1"/>
</dbReference>
<dbReference type="InterPro" id="IPR052030">
    <property type="entry name" value="Peptidase_M20/M20A_hydrolases"/>
</dbReference>
<evidence type="ECO:0000313" key="5">
    <source>
        <dbReference type="Proteomes" id="UP000321907"/>
    </source>
</evidence>